<keyword evidence="3" id="KW-1185">Reference proteome</keyword>
<organism evidence="2 3">
    <name type="scientific">Dryococelus australis</name>
    <dbReference type="NCBI Taxonomy" id="614101"/>
    <lineage>
        <taxon>Eukaryota</taxon>
        <taxon>Metazoa</taxon>
        <taxon>Ecdysozoa</taxon>
        <taxon>Arthropoda</taxon>
        <taxon>Hexapoda</taxon>
        <taxon>Insecta</taxon>
        <taxon>Pterygota</taxon>
        <taxon>Neoptera</taxon>
        <taxon>Polyneoptera</taxon>
        <taxon>Phasmatodea</taxon>
        <taxon>Verophasmatodea</taxon>
        <taxon>Anareolatae</taxon>
        <taxon>Phasmatidae</taxon>
        <taxon>Eurycanthinae</taxon>
        <taxon>Dryococelus</taxon>
    </lineage>
</organism>
<reference evidence="2 3" key="1">
    <citation type="submission" date="2023-02" db="EMBL/GenBank/DDBJ databases">
        <title>LHISI_Scaffold_Assembly.</title>
        <authorList>
            <person name="Stuart O.P."/>
            <person name="Cleave R."/>
            <person name="Magrath M.J.L."/>
            <person name="Mikheyev A.S."/>
        </authorList>
    </citation>
    <scope>NUCLEOTIDE SEQUENCE [LARGE SCALE GENOMIC DNA]</scope>
    <source>
        <strain evidence="2">Daus_M_001</strain>
        <tissue evidence="2">Leg muscle</tissue>
    </source>
</reference>
<gene>
    <name evidence="2" type="ORF">PR048_033580</name>
</gene>
<protein>
    <submittedName>
        <fullName evidence="2">Uncharacterized protein</fullName>
    </submittedName>
</protein>
<feature type="region of interest" description="Disordered" evidence="1">
    <location>
        <begin position="1"/>
        <end position="63"/>
    </location>
</feature>
<comment type="caution">
    <text evidence="2">The sequence shown here is derived from an EMBL/GenBank/DDBJ whole genome shotgun (WGS) entry which is preliminary data.</text>
</comment>
<accession>A0ABQ9G4V9</accession>
<name>A0ABQ9G4V9_9NEOP</name>
<evidence type="ECO:0000313" key="2">
    <source>
        <dbReference type="EMBL" id="KAJ8866056.1"/>
    </source>
</evidence>
<dbReference type="EMBL" id="JARBHB010000017">
    <property type="protein sequence ID" value="KAJ8866056.1"/>
    <property type="molecule type" value="Genomic_DNA"/>
</dbReference>
<evidence type="ECO:0000313" key="3">
    <source>
        <dbReference type="Proteomes" id="UP001159363"/>
    </source>
</evidence>
<evidence type="ECO:0000256" key="1">
    <source>
        <dbReference type="SAM" id="MobiDB-lite"/>
    </source>
</evidence>
<dbReference type="Proteomes" id="UP001159363">
    <property type="component" value="Chromosome 16"/>
</dbReference>
<proteinExistence type="predicted"/>
<sequence>MRVKRGEYGGSPECEGAGETGDPQEKPNRPAASSGTISVSDPAGNRSRHKAHSQSFASLNRPENAYAQIKGNATTYRLRVPVACGGLLQASDRVKRFGPLLTARCRDPTRVIEISVEHRWNERAGYTGDPRENPPTGGIIRHYSHVRIKKCVK</sequence>